<feature type="chain" id="PRO_5037143612" evidence="2">
    <location>
        <begin position="22"/>
        <end position="137"/>
    </location>
</feature>
<feature type="compositionally biased region" description="Pro residues" evidence="1">
    <location>
        <begin position="23"/>
        <end position="45"/>
    </location>
</feature>
<reference evidence="3" key="1">
    <citation type="submission" date="2021-04" db="EMBL/GenBank/DDBJ databases">
        <title>Draft genome assembly of strain Phenylobacterium sp. 20VBR1 using MiniION and Illumina platforms.</title>
        <authorList>
            <person name="Thomas F.A."/>
            <person name="Krishnan K.P."/>
            <person name="Sinha R.K."/>
        </authorList>
    </citation>
    <scope>NUCLEOTIDE SEQUENCE</scope>
    <source>
        <strain evidence="3">20VBR1</strain>
    </source>
</reference>
<dbReference type="PROSITE" id="PS51257">
    <property type="entry name" value="PROKAR_LIPOPROTEIN"/>
    <property type="match status" value="1"/>
</dbReference>
<proteinExistence type="predicted"/>
<gene>
    <name evidence="3" type="ORF">JKL49_13965</name>
</gene>
<sequence length="137" mass="13742">MKPALIAVLSVLSLAACQRKAEGPPPPPPIGGPPPAPPKPLPPPASYIGRWAATAELCAKGAWVFETDKVSTAGEVGCQFGSVSPTPTGYQTAASCTAEGPPQPKTFTLTMLGGTPPSMTVTGGPWGAPVTLHLCAG</sequence>
<protein>
    <submittedName>
        <fullName evidence="3">Uncharacterized protein</fullName>
    </submittedName>
</protein>
<dbReference type="AlphaFoldDB" id="A0A941D1E1"/>
<dbReference type="RefSeq" id="WP_215341230.1">
    <property type="nucleotide sequence ID" value="NZ_JAGSGD010000001.1"/>
</dbReference>
<feature type="signal peptide" evidence="2">
    <location>
        <begin position="1"/>
        <end position="21"/>
    </location>
</feature>
<keyword evidence="4" id="KW-1185">Reference proteome</keyword>
<name>A0A941D1E1_9CAUL</name>
<organism evidence="3 4">
    <name type="scientific">Phenylobacterium glaciei</name>
    <dbReference type="NCBI Taxonomy" id="2803784"/>
    <lineage>
        <taxon>Bacteria</taxon>
        <taxon>Pseudomonadati</taxon>
        <taxon>Pseudomonadota</taxon>
        <taxon>Alphaproteobacteria</taxon>
        <taxon>Caulobacterales</taxon>
        <taxon>Caulobacteraceae</taxon>
        <taxon>Phenylobacterium</taxon>
    </lineage>
</organism>
<accession>A0A941D1E1</accession>
<feature type="region of interest" description="Disordered" evidence="1">
    <location>
        <begin position="19"/>
        <end position="45"/>
    </location>
</feature>
<evidence type="ECO:0000313" key="4">
    <source>
        <dbReference type="Proteomes" id="UP000622580"/>
    </source>
</evidence>
<evidence type="ECO:0000256" key="1">
    <source>
        <dbReference type="SAM" id="MobiDB-lite"/>
    </source>
</evidence>
<evidence type="ECO:0000256" key="2">
    <source>
        <dbReference type="SAM" id="SignalP"/>
    </source>
</evidence>
<keyword evidence="2" id="KW-0732">Signal</keyword>
<dbReference type="EMBL" id="JAGSGD010000001">
    <property type="protein sequence ID" value="MBR7620495.1"/>
    <property type="molecule type" value="Genomic_DNA"/>
</dbReference>
<comment type="caution">
    <text evidence="3">The sequence shown here is derived from an EMBL/GenBank/DDBJ whole genome shotgun (WGS) entry which is preliminary data.</text>
</comment>
<dbReference type="Proteomes" id="UP000622580">
    <property type="component" value="Unassembled WGS sequence"/>
</dbReference>
<evidence type="ECO:0000313" key="3">
    <source>
        <dbReference type="EMBL" id="MBR7620495.1"/>
    </source>
</evidence>